<gene>
    <name evidence="1" type="ORF">BN437_3619</name>
</gene>
<comment type="caution">
    <text evidence="1">The sequence shown here is derived from an EMBL/GenBank/DDBJ whole genome shotgun (WGS) entry which is preliminary data.</text>
</comment>
<evidence type="ECO:0000313" key="1">
    <source>
        <dbReference type="EMBL" id="CCO95518.1"/>
    </source>
</evidence>
<dbReference type="EMBL" id="CAPB01000041">
    <property type="protein sequence ID" value="CCO95518.1"/>
    <property type="molecule type" value="Genomic_DNA"/>
</dbReference>
<organism evidence="1 2">
    <name type="scientific">Erwinia amylovora NBRC 12687 = CFBP 1232</name>
    <dbReference type="NCBI Taxonomy" id="1219359"/>
    <lineage>
        <taxon>Bacteria</taxon>
        <taxon>Pseudomonadati</taxon>
        <taxon>Pseudomonadota</taxon>
        <taxon>Gammaproteobacteria</taxon>
        <taxon>Enterobacterales</taxon>
        <taxon>Erwiniaceae</taxon>
        <taxon>Erwinia</taxon>
    </lineage>
</organism>
<reference evidence="1 2" key="2">
    <citation type="submission" date="2013-04" db="EMBL/GenBank/DDBJ databases">
        <title>Comparative genomics of 12 strains of Erwinia amylovora identifies a pan-genome with a large conserved core and provides insights into host specificity.</title>
        <authorList>
            <person name="Mann R.A."/>
            <person name="Smits T.H.M."/>
            <person name="Buehlmann A."/>
            <person name="Blom J."/>
            <person name="Goesmann A."/>
            <person name="Frey J.E."/>
            <person name="Plummer K.M."/>
            <person name="Beer S.V."/>
            <person name="Luck J."/>
            <person name="Duffy B."/>
            <person name="Rodoni B."/>
        </authorList>
    </citation>
    <scope>NUCLEOTIDE SEQUENCE [LARGE SCALE GENOMIC DNA]</scope>
    <source>
        <strain evidence="2">CFBP 1232</strain>
    </source>
</reference>
<accession>A0A831ESH6</accession>
<name>A0A831ESH6_ERWAM</name>
<evidence type="ECO:0000313" key="2">
    <source>
        <dbReference type="Proteomes" id="UP000013111"/>
    </source>
</evidence>
<proteinExistence type="predicted"/>
<dbReference type="AlphaFoldDB" id="A0A831ESH6"/>
<protein>
    <submittedName>
        <fullName evidence="1">Uncharacterized protein</fullName>
    </submittedName>
</protein>
<dbReference type="Proteomes" id="UP000013111">
    <property type="component" value="Unassembled WGS sequence"/>
</dbReference>
<reference evidence="1 2" key="1">
    <citation type="submission" date="2012-11" db="EMBL/GenBank/DDBJ databases">
        <authorList>
            <person name="Linke B."/>
        </authorList>
    </citation>
    <scope>NUCLEOTIDE SEQUENCE [LARGE SCALE GENOMIC DNA]</scope>
    <source>
        <strain evidence="2">CFBP 1232</strain>
    </source>
</reference>
<sequence length="65" mass="7494">MFSVPKQGDLRKVRNFTEQAHIGCYLSSIKRWFDDKKAPVYASALTEKSHSILNMKVDLQQKIPV</sequence>